<proteinExistence type="predicted"/>
<sequence length="133" mass="15164">MYRPNCVQMRAKSENTLVLLERFNRAKTAPGFIFLQYKTKQEANCAVEAVNDNSLQFNGAASMKAAVAFDRDEHVKFEMDEGLRDLLSGRTQLLLSNPLSQQSQTQLDDENLILQSLSQKVATRKKSKKRKIR</sequence>
<comment type="caution">
    <text evidence="1">The sequence shown here is derived from an EMBL/GenBank/DDBJ whole genome shotgun (WGS) entry which is preliminary data.</text>
</comment>
<organism evidence="1 2">
    <name type="scientific">Albugo candida</name>
    <dbReference type="NCBI Taxonomy" id="65357"/>
    <lineage>
        <taxon>Eukaryota</taxon>
        <taxon>Sar</taxon>
        <taxon>Stramenopiles</taxon>
        <taxon>Oomycota</taxon>
        <taxon>Peronosporomycetes</taxon>
        <taxon>Albuginales</taxon>
        <taxon>Albuginaceae</taxon>
        <taxon>Albugo</taxon>
    </lineage>
</organism>
<dbReference type="EMBL" id="CAIX01000098">
    <property type="protein sequence ID" value="CCI45441.1"/>
    <property type="molecule type" value="Genomic_DNA"/>
</dbReference>
<dbReference type="InParanoid" id="A0A024GFC5"/>
<reference evidence="1 2" key="1">
    <citation type="submission" date="2012-05" db="EMBL/GenBank/DDBJ databases">
        <title>Recombination and specialization in a pathogen metapopulation.</title>
        <authorList>
            <person name="Gardiner A."/>
            <person name="Kemen E."/>
            <person name="Schultz-Larsen T."/>
            <person name="MacLean D."/>
            <person name="Van Oosterhout C."/>
            <person name="Jones J.D.G."/>
        </authorList>
    </citation>
    <scope>NUCLEOTIDE SEQUENCE [LARGE SCALE GENOMIC DNA]</scope>
    <source>
        <strain evidence="1 2">Ac Nc2</strain>
    </source>
</reference>
<name>A0A024GFC5_9STRA</name>
<accession>A0A024GFC5</accession>
<evidence type="ECO:0008006" key="3">
    <source>
        <dbReference type="Google" id="ProtNLM"/>
    </source>
</evidence>
<evidence type="ECO:0000313" key="1">
    <source>
        <dbReference type="EMBL" id="CCI45441.1"/>
    </source>
</evidence>
<evidence type="ECO:0000313" key="2">
    <source>
        <dbReference type="Proteomes" id="UP000053237"/>
    </source>
</evidence>
<protein>
    <recommendedName>
        <fullName evidence="3">RRM domain-containing protein</fullName>
    </recommendedName>
</protein>
<dbReference type="AlphaFoldDB" id="A0A024GFC5"/>
<keyword evidence="2" id="KW-1185">Reference proteome</keyword>
<gene>
    <name evidence="1" type="ORF">BN9_063380</name>
</gene>
<dbReference type="Proteomes" id="UP000053237">
    <property type="component" value="Unassembled WGS sequence"/>
</dbReference>